<dbReference type="PANTHER" id="PTHR21432">
    <property type="entry name" value="ACETYL-COA HYDROLASE-RELATED"/>
    <property type="match status" value="1"/>
</dbReference>
<evidence type="ECO:0000313" key="6">
    <source>
        <dbReference type="Proteomes" id="UP001595766"/>
    </source>
</evidence>
<comment type="similarity">
    <text evidence="1">Belongs to the acetyl-CoA hydrolase/transferase family.</text>
</comment>
<keyword evidence="5" id="KW-0378">Hydrolase</keyword>
<dbReference type="InterPro" id="IPR046433">
    <property type="entry name" value="ActCoA_hydro"/>
</dbReference>
<dbReference type="RefSeq" id="WP_241295147.1">
    <property type="nucleotide sequence ID" value="NZ_JAKZGR010000008.1"/>
</dbReference>
<gene>
    <name evidence="5" type="ORF">ACFOUP_18855</name>
</gene>
<evidence type="ECO:0000259" key="4">
    <source>
        <dbReference type="Pfam" id="PF13336"/>
    </source>
</evidence>
<dbReference type="InterPro" id="IPR038460">
    <property type="entry name" value="AcetylCoA_hyd_C_sf"/>
</dbReference>
<feature type="domain" description="Acetyl-CoA hydrolase/transferase C-terminal" evidence="4">
    <location>
        <begin position="266"/>
        <end position="417"/>
    </location>
</feature>
<keyword evidence="2" id="KW-0808">Transferase</keyword>
<dbReference type="Pfam" id="PF13336">
    <property type="entry name" value="AcetylCoA_hyd_C"/>
    <property type="match status" value="1"/>
</dbReference>
<dbReference type="PANTHER" id="PTHR21432:SF20">
    <property type="entry name" value="ACETYL-COA HYDROLASE"/>
    <property type="match status" value="1"/>
</dbReference>
<dbReference type="Pfam" id="PF02550">
    <property type="entry name" value="AcetylCoA_hydro"/>
    <property type="match status" value="1"/>
</dbReference>
<keyword evidence="6" id="KW-1185">Reference proteome</keyword>
<comment type="caution">
    <text evidence="5">The sequence shown here is derived from an EMBL/GenBank/DDBJ whole genome shotgun (WGS) entry which is preliminary data.</text>
</comment>
<feature type="domain" description="Acetyl-CoA hydrolase/transferase N-terminal" evidence="3">
    <location>
        <begin position="7"/>
        <end position="174"/>
    </location>
</feature>
<dbReference type="EMBL" id="JBHSAV010000094">
    <property type="protein sequence ID" value="MFC3978450.1"/>
    <property type="molecule type" value="Genomic_DNA"/>
</dbReference>
<evidence type="ECO:0000256" key="2">
    <source>
        <dbReference type="ARBA" id="ARBA00022679"/>
    </source>
</evidence>
<accession>A0ABV8ES08</accession>
<dbReference type="GO" id="GO:0016787">
    <property type="term" value="F:hydrolase activity"/>
    <property type="evidence" value="ECO:0007669"/>
    <property type="project" value="UniProtKB-KW"/>
</dbReference>
<dbReference type="InterPro" id="IPR037171">
    <property type="entry name" value="NagB/RpiA_transferase-like"/>
</dbReference>
<dbReference type="Gene3D" id="3.40.1080.20">
    <property type="entry name" value="Acetyl-CoA hydrolase/transferase C-terminal domain"/>
    <property type="match status" value="1"/>
</dbReference>
<dbReference type="Proteomes" id="UP001595766">
    <property type="component" value="Unassembled WGS sequence"/>
</dbReference>
<dbReference type="Gene3D" id="3.40.1080.10">
    <property type="entry name" value="Glutaconate Coenzyme A-transferase"/>
    <property type="match status" value="1"/>
</dbReference>
<protein>
    <submittedName>
        <fullName evidence="5">Acetyl-CoA hydrolase/transferase family protein</fullName>
    </submittedName>
</protein>
<dbReference type="Gene3D" id="3.30.750.70">
    <property type="entry name" value="4-hydroxybutyrate coenzyme like domains"/>
    <property type="match status" value="1"/>
</dbReference>
<proteinExistence type="inferred from homology"/>
<sequence>MYQYTTAAEAVKQIKSHQRIFIHGSAATPSFLLQALAERKEELKQVEVVSISTLGAMPLTDPSCKGSFFMNSLFVSENVRQAVNSEQGGYVPIFLSEIGRLFRNNILPIDVAILNVSEPDAHGFCSLGVSVDIAKPAIETAKVIIAQVNKQMPRTHGDGHIHFSKFAAAVQVDEPLPEVNYGSKIGENELKIGSYIAEMIEDRSTLQMGIGAIPDAVLQRLTSHKDLGIHTEMFSNGVIDLLASGAITNAYKKKHPGKIVSSFAIGNQSMYEQIHDNPIFSFHEAAYVNDTAVIRKNPKVVSINSCLEMDLTGQVCADSIGSYHYSGVGGQMDFMRGAALSEGGKPIMALSAATRRGTSKIVPFLKQGAGVVTTRAHMHYVVTEYGTAYLYGKNLRQRAYALMNIAHPDHREELEKAIIERFGSYVYPIT</sequence>
<dbReference type="InterPro" id="IPR026888">
    <property type="entry name" value="AcetylCoA_hyd_C"/>
</dbReference>
<dbReference type="InterPro" id="IPR003702">
    <property type="entry name" value="ActCoA_hydro_N"/>
</dbReference>
<name>A0ABV8ES08_9BACT</name>
<evidence type="ECO:0000259" key="3">
    <source>
        <dbReference type="Pfam" id="PF02550"/>
    </source>
</evidence>
<evidence type="ECO:0000313" key="5">
    <source>
        <dbReference type="EMBL" id="MFC3978450.1"/>
    </source>
</evidence>
<evidence type="ECO:0000256" key="1">
    <source>
        <dbReference type="ARBA" id="ARBA00009632"/>
    </source>
</evidence>
<dbReference type="SUPFAM" id="SSF100950">
    <property type="entry name" value="NagB/RpiA/CoA transferase-like"/>
    <property type="match status" value="2"/>
</dbReference>
<reference evidence="6" key="1">
    <citation type="journal article" date="2019" name="Int. J. Syst. Evol. Microbiol.">
        <title>The Global Catalogue of Microorganisms (GCM) 10K type strain sequencing project: providing services to taxonomists for standard genome sequencing and annotation.</title>
        <authorList>
            <consortium name="The Broad Institute Genomics Platform"/>
            <consortium name="The Broad Institute Genome Sequencing Center for Infectious Disease"/>
            <person name="Wu L."/>
            <person name="Ma J."/>
        </authorList>
    </citation>
    <scope>NUCLEOTIDE SEQUENCE [LARGE SCALE GENOMIC DNA]</scope>
    <source>
        <strain evidence="6">CECT 8551</strain>
    </source>
</reference>
<organism evidence="5 6">
    <name type="scientific">Belliella kenyensis</name>
    <dbReference type="NCBI Taxonomy" id="1472724"/>
    <lineage>
        <taxon>Bacteria</taxon>
        <taxon>Pseudomonadati</taxon>
        <taxon>Bacteroidota</taxon>
        <taxon>Cytophagia</taxon>
        <taxon>Cytophagales</taxon>
        <taxon>Cyclobacteriaceae</taxon>
        <taxon>Belliella</taxon>
    </lineage>
</organism>